<reference evidence="3 4" key="1">
    <citation type="submission" date="2023-07" db="EMBL/GenBank/DDBJ databases">
        <title>Genomic Encyclopedia of Type Strains, Phase IV (KMG-IV): sequencing the most valuable type-strain genomes for metagenomic binning, comparative biology and taxonomic classification.</title>
        <authorList>
            <person name="Goeker M."/>
        </authorList>
    </citation>
    <scope>NUCLEOTIDE SEQUENCE [LARGE SCALE GENOMIC DNA]</scope>
    <source>
        <strain evidence="3 4">DSM 1112</strain>
    </source>
</reference>
<feature type="domain" description="Acyltransferase 3" evidence="2">
    <location>
        <begin position="8"/>
        <end position="311"/>
    </location>
</feature>
<dbReference type="Pfam" id="PF01757">
    <property type="entry name" value="Acyl_transf_3"/>
    <property type="match status" value="1"/>
</dbReference>
<feature type="transmembrane region" description="Helical" evidence="1">
    <location>
        <begin position="217"/>
        <end position="235"/>
    </location>
</feature>
<dbReference type="Proteomes" id="UP001230207">
    <property type="component" value="Unassembled WGS sequence"/>
</dbReference>
<evidence type="ECO:0000313" key="3">
    <source>
        <dbReference type="EMBL" id="MDQ0319063.1"/>
    </source>
</evidence>
<keyword evidence="1" id="KW-0812">Transmembrane</keyword>
<protein>
    <submittedName>
        <fullName evidence="3">Peptidoglycan/LPS O-acetylase OafA/YrhL</fullName>
    </submittedName>
</protein>
<comment type="caution">
    <text evidence="3">The sequence shown here is derived from an EMBL/GenBank/DDBJ whole genome shotgun (WGS) entry which is preliminary data.</text>
</comment>
<dbReference type="EMBL" id="JAUSVF010000001">
    <property type="protein sequence ID" value="MDQ0319063.1"/>
    <property type="molecule type" value="Genomic_DNA"/>
</dbReference>
<evidence type="ECO:0000313" key="4">
    <source>
        <dbReference type="Proteomes" id="UP001230207"/>
    </source>
</evidence>
<keyword evidence="1" id="KW-1133">Transmembrane helix</keyword>
<feature type="transmembrane region" description="Helical" evidence="1">
    <location>
        <begin position="186"/>
        <end position="205"/>
    </location>
</feature>
<feature type="transmembrane region" description="Helical" evidence="1">
    <location>
        <begin position="76"/>
        <end position="97"/>
    </location>
</feature>
<accession>A0ABU0BLE9</accession>
<dbReference type="RefSeq" id="WP_307227620.1">
    <property type="nucleotide sequence ID" value="NZ_JAUSVF010000001.1"/>
</dbReference>
<dbReference type="InterPro" id="IPR050879">
    <property type="entry name" value="Acyltransferase_3"/>
</dbReference>
<evidence type="ECO:0000256" key="1">
    <source>
        <dbReference type="SAM" id="Phobius"/>
    </source>
</evidence>
<feature type="transmembrane region" description="Helical" evidence="1">
    <location>
        <begin position="117"/>
        <end position="138"/>
    </location>
</feature>
<proteinExistence type="predicted"/>
<keyword evidence="1" id="KW-0472">Membrane</keyword>
<evidence type="ECO:0000259" key="2">
    <source>
        <dbReference type="Pfam" id="PF01757"/>
    </source>
</evidence>
<feature type="transmembrane region" description="Helical" evidence="1">
    <location>
        <begin position="296"/>
        <end position="315"/>
    </location>
</feature>
<sequence>MKKQHFETLDGMRGMAAVAVVLYHMNAVPFLRAPSGYLSVDFFFVISGFVIAYSYRNRLLTTLSFVDFIKIRFVRLYPILFLGFALASLRGAAMIFANHPDAPSFQELLLGSTINLVLLPMPIVGSWMFLNVPVWSLMFEVIANFGYARFVSVASNKNLMIVTFIAAACLIPVAISGLFATGATINSFHVGFIRVVFSFSLGLLIFGSFDKLPVFQINPYILVSLLFLALVIPIKHPVYDLLFTLFLSPFFLVAGAHSRSFFPGKWLGELSYPLYATHFSLISIGSLLAHRLKIEQWVGVLAVVLIFCLLVRLLTRIYDQPLRRSLQILLSSRLIA</sequence>
<name>A0ABU0BLE9_9HYPH</name>
<dbReference type="InterPro" id="IPR002656">
    <property type="entry name" value="Acyl_transf_3_dom"/>
</dbReference>
<gene>
    <name evidence="3" type="ORF">QO002_001201</name>
</gene>
<organism evidence="3 4">
    <name type="scientific">Pararhizobium capsulatum DSM 1112</name>
    <dbReference type="NCBI Taxonomy" id="1121113"/>
    <lineage>
        <taxon>Bacteria</taxon>
        <taxon>Pseudomonadati</taxon>
        <taxon>Pseudomonadota</taxon>
        <taxon>Alphaproteobacteria</taxon>
        <taxon>Hyphomicrobiales</taxon>
        <taxon>Rhizobiaceae</taxon>
        <taxon>Rhizobium/Agrobacterium group</taxon>
        <taxon>Pararhizobium</taxon>
    </lineage>
</organism>
<dbReference type="PANTHER" id="PTHR23028">
    <property type="entry name" value="ACETYLTRANSFERASE"/>
    <property type="match status" value="1"/>
</dbReference>
<feature type="transmembrane region" description="Helical" evidence="1">
    <location>
        <begin position="159"/>
        <end position="180"/>
    </location>
</feature>
<dbReference type="PANTHER" id="PTHR23028:SF134">
    <property type="entry name" value="PUTATIVE (AFU_ORTHOLOGUE AFUA_4G08520)-RELATED"/>
    <property type="match status" value="1"/>
</dbReference>
<keyword evidence="4" id="KW-1185">Reference proteome</keyword>
<feature type="transmembrane region" description="Helical" evidence="1">
    <location>
        <begin position="241"/>
        <end position="258"/>
    </location>
</feature>
<feature type="transmembrane region" description="Helical" evidence="1">
    <location>
        <begin position="37"/>
        <end position="55"/>
    </location>
</feature>